<dbReference type="Proteomes" id="UP001597063">
    <property type="component" value="Unassembled WGS sequence"/>
</dbReference>
<evidence type="ECO:0000313" key="2">
    <source>
        <dbReference type="Proteomes" id="UP001597063"/>
    </source>
</evidence>
<reference evidence="2" key="1">
    <citation type="journal article" date="2019" name="Int. J. Syst. Evol. Microbiol.">
        <title>The Global Catalogue of Microorganisms (GCM) 10K type strain sequencing project: providing services to taxonomists for standard genome sequencing and annotation.</title>
        <authorList>
            <consortium name="The Broad Institute Genomics Platform"/>
            <consortium name="The Broad Institute Genome Sequencing Center for Infectious Disease"/>
            <person name="Wu L."/>
            <person name="Ma J."/>
        </authorList>
    </citation>
    <scope>NUCLEOTIDE SEQUENCE [LARGE SCALE GENOMIC DNA]</scope>
    <source>
        <strain evidence="2">JCM 9371</strain>
    </source>
</reference>
<name>A0ABW2XS86_9ACTN</name>
<dbReference type="EMBL" id="JBHTGP010000014">
    <property type="protein sequence ID" value="MFD0688580.1"/>
    <property type="molecule type" value="Genomic_DNA"/>
</dbReference>
<proteinExistence type="predicted"/>
<sequence>MRWWGTGLVGLVLLALGGGLPLLDRVLRDGGMPLPPGTVVGVGTERGGVRPVTFAVMAPGWVLRADRSSLNSGAELVWDEVVFDISVIVPLAPLNAPALWQGLGRIVAVDSAARLRAKPVPITTLQGLTGLTGALTGRGRVGMASVFADDALGATVTASGAPARFREAASQIEAMVRTIRIAA</sequence>
<gene>
    <name evidence="1" type="ORF">ACFQZM_29070</name>
</gene>
<dbReference type="RefSeq" id="WP_131763334.1">
    <property type="nucleotide sequence ID" value="NZ_CAACUY010000321.1"/>
</dbReference>
<comment type="caution">
    <text evidence="1">The sequence shown here is derived from an EMBL/GenBank/DDBJ whole genome shotgun (WGS) entry which is preliminary data.</text>
</comment>
<protein>
    <submittedName>
        <fullName evidence="1">Uncharacterized protein</fullName>
    </submittedName>
</protein>
<keyword evidence="2" id="KW-1185">Reference proteome</keyword>
<accession>A0ABW2XS86</accession>
<organism evidence="1 2">
    <name type="scientific">Actinomadura fibrosa</name>
    <dbReference type="NCBI Taxonomy" id="111802"/>
    <lineage>
        <taxon>Bacteria</taxon>
        <taxon>Bacillati</taxon>
        <taxon>Actinomycetota</taxon>
        <taxon>Actinomycetes</taxon>
        <taxon>Streptosporangiales</taxon>
        <taxon>Thermomonosporaceae</taxon>
        <taxon>Actinomadura</taxon>
    </lineage>
</organism>
<evidence type="ECO:0000313" key="1">
    <source>
        <dbReference type="EMBL" id="MFD0688580.1"/>
    </source>
</evidence>